<dbReference type="NCBIfam" id="TIGR01381">
    <property type="entry name" value="E1_like_apg7"/>
    <property type="match status" value="1"/>
</dbReference>
<evidence type="ECO:0000259" key="12">
    <source>
        <dbReference type="Pfam" id="PF00899"/>
    </source>
</evidence>
<dbReference type="AlphaFoldDB" id="A0AAV7XT94"/>
<accession>A0AAV7XT94</accession>
<dbReference type="InterPro" id="IPR000594">
    <property type="entry name" value="ThiF_NAD_FAD-bd"/>
</dbReference>
<dbReference type="PANTHER" id="PTHR10953">
    <property type="entry name" value="UBIQUITIN-ACTIVATING ENZYME E1"/>
    <property type="match status" value="1"/>
</dbReference>
<dbReference type="GO" id="GO:0019779">
    <property type="term" value="F:Atg8 activating enzyme activity"/>
    <property type="evidence" value="ECO:0007669"/>
    <property type="project" value="TreeGrafter"/>
</dbReference>
<dbReference type="GO" id="GO:0000045">
    <property type="term" value="P:autophagosome assembly"/>
    <property type="evidence" value="ECO:0007669"/>
    <property type="project" value="TreeGrafter"/>
</dbReference>
<dbReference type="GO" id="GO:0006995">
    <property type="term" value="P:cellular response to nitrogen starvation"/>
    <property type="evidence" value="ECO:0007669"/>
    <property type="project" value="TreeGrafter"/>
</dbReference>
<dbReference type="Gene3D" id="3.40.140.100">
    <property type="entry name" value="Ubiquitin-like modifier-activating enzyme ATG7 C-terminal domain"/>
    <property type="match status" value="1"/>
</dbReference>
<dbReference type="InterPro" id="IPR042522">
    <property type="entry name" value="Atg7_N_1"/>
</dbReference>
<dbReference type="GO" id="GO:0034727">
    <property type="term" value="P:piecemeal microautophagy of the nucleus"/>
    <property type="evidence" value="ECO:0007669"/>
    <property type="project" value="TreeGrafter"/>
</dbReference>
<dbReference type="GO" id="GO:0000407">
    <property type="term" value="C:phagophore assembly site"/>
    <property type="evidence" value="ECO:0007669"/>
    <property type="project" value="UniProtKB-SubCell"/>
</dbReference>
<protein>
    <recommendedName>
        <fullName evidence="3 10">Ubiquitin-like modifier-activating enzyme ATG7</fullName>
    </recommendedName>
    <alternativeName>
        <fullName evidence="10">Autophagy-related protein 7</fullName>
    </alternativeName>
</protein>
<dbReference type="Gene3D" id="3.40.50.720">
    <property type="entry name" value="NAD(P)-binding Rossmann-like Domain"/>
    <property type="match status" value="1"/>
</dbReference>
<dbReference type="Proteomes" id="UP001075354">
    <property type="component" value="Chromosome 6"/>
</dbReference>
<feature type="compositionally biased region" description="Acidic residues" evidence="11">
    <location>
        <begin position="674"/>
        <end position="689"/>
    </location>
</feature>
<dbReference type="GO" id="GO:0032446">
    <property type="term" value="P:protein modification by small protein conjugation"/>
    <property type="evidence" value="ECO:0007669"/>
    <property type="project" value="TreeGrafter"/>
</dbReference>
<keyword evidence="7 10" id="KW-0653">Protein transport</keyword>
<dbReference type="InterPro" id="IPR006285">
    <property type="entry name" value="Atg7"/>
</dbReference>
<comment type="subcellular location">
    <subcellularLocation>
        <location evidence="10">Cytoplasm</location>
    </subcellularLocation>
    <subcellularLocation>
        <location evidence="10">Preautophagosomal structure</location>
    </subcellularLocation>
</comment>
<evidence type="ECO:0000256" key="11">
    <source>
        <dbReference type="SAM" id="MobiDB-lite"/>
    </source>
</evidence>
<evidence type="ECO:0000259" key="13">
    <source>
        <dbReference type="Pfam" id="PF16420"/>
    </source>
</evidence>
<dbReference type="GO" id="GO:0019778">
    <property type="term" value="F:Atg12 activating enzyme activity"/>
    <property type="evidence" value="ECO:0007669"/>
    <property type="project" value="TreeGrafter"/>
</dbReference>
<dbReference type="GO" id="GO:0015031">
    <property type="term" value="P:protein transport"/>
    <property type="evidence" value="ECO:0007669"/>
    <property type="project" value="UniProtKB-UniRule"/>
</dbReference>
<sequence length="695" mass="77241">MADESSDESSLKYQPFASHVDPSFWHKLSQVKLDFDKLNENVHQIWGSYSNANAVGSPSLSVDCTSYNSKFEELRHQLPACGQQLNLNTVESFKACDKSSLLEKQGDLLWQDIISGAALKNPTLLTRFFLLTFGDLKKYNFYYWFAFLAPSTSNAEIVKKPELVHSSFSFEQIESFQNEYCEVKDVNQRAYFIVKFSENKAKIIPLSEIASVYGMADETDWSNTYLVYADPCSQGHHPGWPLRTLLCVLTHYCPQVVGKDIQVLSLRTLSTSPFVVSVKERSFVMTVRPLPVSESIKWIGWERNNRGKFGPRFVDVSNDMDPKKRAENAVHLNLKLMKWRLLPNMDLDVIQQTRCLLMGAGTLGCTVARILLGWGVQNITFVDNGVVSYSNPVRQSLFTFEDSVNGGQPKAEAAAKALKLISPCVNSTGIQLNIPMPGHPVGNALLKETKEAFDTLEKLVDEHDVIFLLTDSRESRWLPTLLAGAKNKLAFNAALGFDSYLVMRHGIFCDDGSTPDFAVDRIPGKHLGCYFCNDVTAPGNSMADRTLDQQCTVTRPGVSAIAGALVVELMVSVLQHPLRGDASALLHVTNGKETNDVDGCLLGSVPHSIRGFLPSWDQITPATHRFANCIACSQKVLDEYSARGFDFICDVLNSAVYLEDLTGLTSMHKETESADVWEFSDSEGEEDDEKASSPE</sequence>
<evidence type="ECO:0000256" key="1">
    <source>
        <dbReference type="ARBA" id="ARBA00010931"/>
    </source>
</evidence>
<evidence type="ECO:0000256" key="10">
    <source>
        <dbReference type="RuleBase" id="RU366022"/>
    </source>
</evidence>
<evidence type="ECO:0000256" key="9">
    <source>
        <dbReference type="PIRSR" id="PIRSR606285-1"/>
    </source>
</evidence>
<keyword evidence="4 10" id="KW-0813">Transport</keyword>
<comment type="caution">
    <text evidence="14">The sequence shown here is derived from an EMBL/GenBank/DDBJ whole genome shotgun (WGS) entry which is preliminary data.</text>
</comment>
<dbReference type="FunFam" id="3.40.140.70:FF:000001">
    <property type="entry name" value="Ubiquitin-like modifier-activating enzyme atg7"/>
    <property type="match status" value="1"/>
</dbReference>
<evidence type="ECO:0000256" key="8">
    <source>
        <dbReference type="ARBA" id="ARBA00023006"/>
    </source>
</evidence>
<evidence type="ECO:0000256" key="4">
    <source>
        <dbReference type="ARBA" id="ARBA00022448"/>
    </source>
</evidence>
<keyword evidence="6 10" id="KW-0833">Ubl conjugation pathway</keyword>
<evidence type="ECO:0000313" key="15">
    <source>
        <dbReference type="Proteomes" id="UP001075354"/>
    </source>
</evidence>
<dbReference type="GO" id="GO:0000422">
    <property type="term" value="P:autophagy of mitochondrion"/>
    <property type="evidence" value="ECO:0007669"/>
    <property type="project" value="TreeGrafter"/>
</dbReference>
<evidence type="ECO:0000256" key="5">
    <source>
        <dbReference type="ARBA" id="ARBA00022490"/>
    </source>
</evidence>
<dbReference type="Pfam" id="PF00899">
    <property type="entry name" value="ThiF"/>
    <property type="match status" value="1"/>
</dbReference>
<comment type="subunit">
    <text evidence="2 10">Homodimer.</text>
</comment>
<dbReference type="FunFam" id="3.40.50.720:FF:000395">
    <property type="entry name" value="ubiquitin-like modifier-activating enzyme ATG7"/>
    <property type="match status" value="1"/>
</dbReference>
<dbReference type="Pfam" id="PF16420">
    <property type="entry name" value="ATG7_N"/>
    <property type="match status" value="1"/>
</dbReference>
<reference evidence="14" key="1">
    <citation type="submission" date="2022-12" db="EMBL/GenBank/DDBJ databases">
        <title>Chromosome-level genome assembly of the bean flower thrips Megalurothrips usitatus.</title>
        <authorList>
            <person name="Ma L."/>
            <person name="Liu Q."/>
            <person name="Li H."/>
            <person name="Cai W."/>
        </authorList>
    </citation>
    <scope>NUCLEOTIDE SEQUENCE</scope>
    <source>
        <strain evidence="14">Cailab_2022a</strain>
    </source>
</reference>
<dbReference type="InterPro" id="IPR035985">
    <property type="entry name" value="Ubiquitin-activating_enz"/>
</dbReference>
<keyword evidence="5 10" id="KW-0963">Cytoplasm</keyword>
<dbReference type="SUPFAM" id="SSF69572">
    <property type="entry name" value="Activating enzymes of the ubiquitin-like proteins"/>
    <property type="match status" value="1"/>
</dbReference>
<dbReference type="InterPro" id="IPR032197">
    <property type="entry name" value="Atg7_N"/>
</dbReference>
<evidence type="ECO:0000256" key="7">
    <source>
        <dbReference type="ARBA" id="ARBA00022927"/>
    </source>
</evidence>
<dbReference type="EMBL" id="JAPTSV010000006">
    <property type="protein sequence ID" value="KAJ1526711.1"/>
    <property type="molecule type" value="Genomic_DNA"/>
</dbReference>
<keyword evidence="8 10" id="KW-0072">Autophagy</keyword>
<dbReference type="PANTHER" id="PTHR10953:SF3">
    <property type="entry name" value="UBIQUITIN-LIKE MODIFIER-ACTIVATING ENZYME ATG7"/>
    <property type="match status" value="1"/>
</dbReference>
<evidence type="ECO:0000256" key="3">
    <source>
        <dbReference type="ARBA" id="ARBA00017647"/>
    </source>
</evidence>
<gene>
    <name evidence="14" type="ORF">ONE63_008291</name>
</gene>
<dbReference type="Gene3D" id="3.40.140.70">
    <property type="entry name" value="Ubiquitin-like modifier-activating enzyme ATG7 N-terminal domain"/>
    <property type="match status" value="1"/>
</dbReference>
<feature type="domain" description="THIF-type NAD/FAD binding fold" evidence="12">
    <location>
        <begin position="337"/>
        <end position="581"/>
    </location>
</feature>
<comment type="function">
    <text evidence="10">E1-like activating enzyme involved in the 2 ubiquitin-like systems required for autophagy.</text>
</comment>
<keyword evidence="15" id="KW-1185">Reference proteome</keyword>
<name>A0AAV7XT94_9NEOP</name>
<feature type="domain" description="Ubiquitin-like modifier-activating enzyme Atg7 N-terminal" evidence="13">
    <location>
        <begin position="11"/>
        <end position="320"/>
    </location>
</feature>
<evidence type="ECO:0000256" key="2">
    <source>
        <dbReference type="ARBA" id="ARBA00011738"/>
    </source>
</evidence>
<comment type="similarity">
    <text evidence="1 10">Belongs to the ATG7 family.</text>
</comment>
<dbReference type="InterPro" id="IPR042523">
    <property type="entry name" value="Atg7_N_2"/>
</dbReference>
<organism evidence="14 15">
    <name type="scientific">Megalurothrips usitatus</name>
    <name type="common">bean blossom thrips</name>
    <dbReference type="NCBI Taxonomy" id="439358"/>
    <lineage>
        <taxon>Eukaryota</taxon>
        <taxon>Metazoa</taxon>
        <taxon>Ecdysozoa</taxon>
        <taxon>Arthropoda</taxon>
        <taxon>Hexapoda</taxon>
        <taxon>Insecta</taxon>
        <taxon>Pterygota</taxon>
        <taxon>Neoptera</taxon>
        <taxon>Paraneoptera</taxon>
        <taxon>Thysanoptera</taxon>
        <taxon>Terebrantia</taxon>
        <taxon>Thripoidea</taxon>
        <taxon>Thripidae</taxon>
        <taxon>Megalurothrips</taxon>
    </lineage>
</organism>
<feature type="active site" description="Glycyl thioester intermediate" evidence="9">
    <location>
        <position position="551"/>
    </location>
</feature>
<proteinExistence type="inferred from homology"/>
<dbReference type="InterPro" id="IPR045886">
    <property type="entry name" value="ThiF/MoeB/HesA"/>
</dbReference>
<evidence type="ECO:0000256" key="6">
    <source>
        <dbReference type="ARBA" id="ARBA00022786"/>
    </source>
</evidence>
<evidence type="ECO:0000313" key="14">
    <source>
        <dbReference type="EMBL" id="KAJ1526711.1"/>
    </source>
</evidence>
<feature type="region of interest" description="Disordered" evidence="11">
    <location>
        <begin position="674"/>
        <end position="695"/>
    </location>
</feature>